<feature type="domain" description="N-acetyltransferase" evidence="1">
    <location>
        <begin position="1"/>
        <end position="165"/>
    </location>
</feature>
<keyword evidence="3" id="KW-1185">Reference proteome</keyword>
<protein>
    <submittedName>
        <fullName evidence="2">N-acetyltransferase</fullName>
    </submittedName>
</protein>
<dbReference type="EMBL" id="JAGIYZ010000015">
    <property type="protein sequence ID" value="MBP0465333.1"/>
    <property type="molecule type" value="Genomic_DNA"/>
</dbReference>
<dbReference type="InterPro" id="IPR016181">
    <property type="entry name" value="Acyl_CoA_acyltransferase"/>
</dbReference>
<dbReference type="CDD" id="cd04301">
    <property type="entry name" value="NAT_SF"/>
    <property type="match status" value="1"/>
</dbReference>
<dbReference type="PANTHER" id="PTHR43072:SF8">
    <property type="entry name" value="ACYLTRANSFERASE FABY-RELATED"/>
    <property type="match status" value="1"/>
</dbReference>
<name>A0ABS4AVE0_9PROT</name>
<organism evidence="2 3">
    <name type="scientific">Roseomonas nitratireducens</name>
    <dbReference type="NCBI Taxonomy" id="2820810"/>
    <lineage>
        <taxon>Bacteria</taxon>
        <taxon>Pseudomonadati</taxon>
        <taxon>Pseudomonadota</taxon>
        <taxon>Alphaproteobacteria</taxon>
        <taxon>Acetobacterales</taxon>
        <taxon>Roseomonadaceae</taxon>
        <taxon>Roseomonas</taxon>
    </lineage>
</organism>
<sequence length="178" mass="19162">MRVRDATPADLPAMTEIYGHHVLHSTGTFEETPPDAAEMAARIARVQDAGYPWLVAEDEDGAVLGFGYCAPFRPRAAYRHTAEDSVYVRDDIRGQGVGKALVAEVLARAEAMGIRQMVAVIGDAENVGSIGLHISLGFRQVGVLKAVGMKFGRWVDVVQMQRALGEGDKTLPGQAESL</sequence>
<dbReference type="Pfam" id="PF00583">
    <property type="entry name" value="Acetyltransf_1"/>
    <property type="match status" value="1"/>
</dbReference>
<dbReference type="SUPFAM" id="SSF55729">
    <property type="entry name" value="Acyl-CoA N-acyltransferases (Nat)"/>
    <property type="match status" value="1"/>
</dbReference>
<evidence type="ECO:0000313" key="2">
    <source>
        <dbReference type="EMBL" id="MBP0465333.1"/>
    </source>
</evidence>
<comment type="caution">
    <text evidence="2">The sequence shown here is derived from an EMBL/GenBank/DDBJ whole genome shotgun (WGS) entry which is preliminary data.</text>
</comment>
<proteinExistence type="predicted"/>
<dbReference type="Gene3D" id="3.40.630.30">
    <property type="match status" value="1"/>
</dbReference>
<dbReference type="RefSeq" id="WP_209352726.1">
    <property type="nucleotide sequence ID" value="NZ_JAGIYZ010000015.1"/>
</dbReference>
<reference evidence="2 3" key="1">
    <citation type="submission" date="2021-03" db="EMBL/GenBank/DDBJ databases">
        <authorList>
            <person name="So Y."/>
        </authorList>
    </citation>
    <scope>NUCLEOTIDE SEQUENCE [LARGE SCALE GENOMIC DNA]</scope>
    <source>
        <strain evidence="2 3">PWR1</strain>
    </source>
</reference>
<dbReference type="Proteomes" id="UP000680815">
    <property type="component" value="Unassembled WGS sequence"/>
</dbReference>
<evidence type="ECO:0000313" key="3">
    <source>
        <dbReference type="Proteomes" id="UP000680815"/>
    </source>
</evidence>
<dbReference type="InterPro" id="IPR000182">
    <property type="entry name" value="GNAT_dom"/>
</dbReference>
<dbReference type="PROSITE" id="PS51186">
    <property type="entry name" value="GNAT"/>
    <property type="match status" value="1"/>
</dbReference>
<evidence type="ECO:0000259" key="1">
    <source>
        <dbReference type="PROSITE" id="PS51186"/>
    </source>
</evidence>
<gene>
    <name evidence="2" type="ORF">J5Y09_15515</name>
</gene>
<accession>A0ABS4AVE0</accession>
<dbReference type="PANTHER" id="PTHR43072">
    <property type="entry name" value="N-ACETYLTRANSFERASE"/>
    <property type="match status" value="1"/>
</dbReference>